<protein>
    <submittedName>
        <fullName evidence="7">Uncharacterized protein</fullName>
    </submittedName>
</protein>
<feature type="region of interest" description="Disordered" evidence="3">
    <location>
        <begin position="472"/>
        <end position="501"/>
    </location>
</feature>
<dbReference type="SMART" id="SM00387">
    <property type="entry name" value="HATPase_c"/>
    <property type="match status" value="1"/>
</dbReference>
<dbReference type="EMBL" id="KV407459">
    <property type="protein sequence ID" value="KZF21968.1"/>
    <property type="molecule type" value="Genomic_DNA"/>
</dbReference>
<evidence type="ECO:0000259" key="4">
    <source>
        <dbReference type="PROSITE" id="PS50109"/>
    </source>
</evidence>
<feature type="region of interest" description="Disordered" evidence="3">
    <location>
        <begin position="333"/>
        <end position="353"/>
    </location>
</feature>
<dbReference type="SUPFAM" id="SSF52172">
    <property type="entry name" value="CheY-like"/>
    <property type="match status" value="1"/>
</dbReference>
<organism evidence="7 8">
    <name type="scientific">Xylona heveae (strain CBS 132557 / TC161)</name>
    <dbReference type="NCBI Taxonomy" id="1328760"/>
    <lineage>
        <taxon>Eukaryota</taxon>
        <taxon>Fungi</taxon>
        <taxon>Dikarya</taxon>
        <taxon>Ascomycota</taxon>
        <taxon>Pezizomycotina</taxon>
        <taxon>Xylonomycetes</taxon>
        <taxon>Xylonales</taxon>
        <taxon>Xylonaceae</taxon>
        <taxon>Xylona</taxon>
    </lineage>
</organism>
<dbReference type="InterPro" id="IPR003594">
    <property type="entry name" value="HATPase_dom"/>
</dbReference>
<dbReference type="PROSITE" id="PS50110">
    <property type="entry name" value="RESPONSE_REGULATORY"/>
    <property type="match status" value="1"/>
</dbReference>
<dbReference type="CDD" id="cd17546">
    <property type="entry name" value="REC_hyHK_CKI1_RcsC-like"/>
    <property type="match status" value="1"/>
</dbReference>
<sequence length="1577" mass="173092">MNNPRSIFTVPRDSNRGQNHSPSRPDQSQKRHTPATPSQAAAYSTPQPFRPPNSSADRGYSPRPFYHPSVTPSEPTPGHTHRHPTHQNLSQSTSWSWSTSNTRPKAESTEPSSSSSSLSGAPLSPKSSVPTIAGRKRKASLPLEAQNLDSTKSADHGLHRRRKRQWLRSRHSLDSALFNRGAVNTNPGPPSPLFFSRKSRARPPLPPRFSTEEAGAKMLSKARGEDTTVKTVTLARGSFAGGSPPRATSTPGSRASFNRINLPRSITPDLGEHAPGLQLLAQVGLAEFLEHDDRACFVIDLANATNYGPGPLHILFANSALRASGRLLRSIAGEGITPMSPGPGPPSSSTSSSSSVFSEFKAWATALVTESKSVDANLPPFTHAGVTWTSLTMRKRFRIIKAQVVPPAGTLPSEGSSADYSNPPLTETSIVSATLSVDGRRNDMEVETKDPEEPQDYFSGVPLATIGTVHGAVNSEDPPLSTIESPGISHSTRKEGLGLPEPSPGNLQDTEIFMFEQGSPAPASLPLPSASTVLSEALVSPRSALDRGFFDWTRLANSPDLPSHIQFARSVDWASTSLGPMETWPADLRQMCNLIMASPHPAALYWGEDMVTLYNEAYILLAGQKHPRIMGQAYRKAWGEIWDEIADVIESARLTGQATMKLLGANICDGKDDDCLFINRGSGELEESYFSWSIIPLVGEDGSVVGLYNPAFEKTRRKIAERRMLTLREVGERTAVAREVKDFWAQVLKGLEYNDYDTPFALLYSVEDESDSDGSSTHSSSVRSNKQCILEGTLGVPEKHPAAKSQLDLRTSTEGFAPAFRDAIKSDGPILLEIEKGTLAQALMEGIQWRGFGDPCKAAVVCPIHPTTGDSVLGFLVIGVNPRRPYDEDYNLYLQLLSRQLATSMASVVLFEEEIRRGEKAARLAALDRIELSQQLAARTKEAVESETKFTRMAEFAPVGMLIANSEGHITYCNDMWYEISRHPRTEFGADTWIDSVVPDDKELARDLWRRLVIDKIPSSAEFRFQTPWQDKDGNVAATWVLFSAYPEKYEDGSLKSIFGCITNISQQKWAEDFQKKRREEALELKRQQENFIDITSHEMRNPLSAILQCADEVVSSLDEYRANASQETEEHAELIEGSIDAAQTIMLCAQHQKRIVDDVLTLSKLDSALLVVTPVDVQPIAVMERALKMFEGELQTADIELSFRIDDSYHALGVDWVRLDPSRLLQVLINLTTNAIKFTTNQSKRVITVVLGASKERPSNKVRDDVSYFPSRAKRVQVCEGPDWGDGEKVFIHFAVNDTGRGLSENEKKLLFLRFSQASPRTHVQYGGSGLGLFISRELTELQGGEIGVSSECGKGSTFAFYIMASRTGPPENPVDLLPALPKKLSGGKLKSSPRLKPAKSMGPAVPISPVKSDKPAGREELKVLIVEDNLVNQRVLQKQLRNIGCVVHVANHGGEALERLKQSKYWRGRESDGTDLTVILMDLEMPVMDGLTCAKRIRELQSNGSITKHVPIIAVTANTRLEQIDTALAAGMDAVVSKPFRIPELIPKIEELSAKFKPTAQTSSTAFTTIPEASM</sequence>
<feature type="compositionally biased region" description="Basic residues" evidence="3">
    <location>
        <begin position="158"/>
        <end position="170"/>
    </location>
</feature>
<dbReference type="PRINTS" id="PR00344">
    <property type="entry name" value="BCTRLSENSOR"/>
</dbReference>
<dbReference type="Pfam" id="PF00512">
    <property type="entry name" value="HisKA"/>
    <property type="match status" value="1"/>
</dbReference>
<evidence type="ECO:0000313" key="8">
    <source>
        <dbReference type="Proteomes" id="UP000076632"/>
    </source>
</evidence>
<dbReference type="Pfam" id="PF13188">
    <property type="entry name" value="PAS_8"/>
    <property type="match status" value="1"/>
</dbReference>
<dbReference type="RefSeq" id="XP_018187523.1">
    <property type="nucleotide sequence ID" value="XM_018331101.1"/>
</dbReference>
<evidence type="ECO:0000256" key="3">
    <source>
        <dbReference type="SAM" id="MobiDB-lite"/>
    </source>
</evidence>
<evidence type="ECO:0000256" key="2">
    <source>
        <dbReference type="PROSITE-ProRule" id="PRU00169"/>
    </source>
</evidence>
<dbReference type="PROSITE" id="PS50109">
    <property type="entry name" value="HIS_KIN"/>
    <property type="match status" value="1"/>
</dbReference>
<dbReference type="OMA" id="AMCNLIM"/>
<dbReference type="InterPro" id="IPR001789">
    <property type="entry name" value="Sig_transdc_resp-reg_receiver"/>
</dbReference>
<accession>A0A165GB16</accession>
<dbReference type="Gene3D" id="3.40.50.2300">
    <property type="match status" value="1"/>
</dbReference>
<feature type="domain" description="PAC" evidence="6">
    <location>
        <begin position="1019"/>
        <end position="1077"/>
    </location>
</feature>
<dbReference type="Pfam" id="PF02518">
    <property type="entry name" value="HATPase_c"/>
    <property type="match status" value="1"/>
</dbReference>
<dbReference type="PROSITE" id="PS50113">
    <property type="entry name" value="PAC"/>
    <property type="match status" value="1"/>
</dbReference>
<keyword evidence="1 2" id="KW-0597">Phosphoprotein</keyword>
<dbReference type="CDD" id="cd00082">
    <property type="entry name" value="HisKA"/>
    <property type="match status" value="1"/>
</dbReference>
<proteinExistence type="predicted"/>
<dbReference type="SMART" id="SM00448">
    <property type="entry name" value="REC"/>
    <property type="match status" value="1"/>
</dbReference>
<feature type="domain" description="Response regulatory" evidence="5">
    <location>
        <begin position="1424"/>
        <end position="1555"/>
    </location>
</feature>
<name>A0A165GB16_XYLHT</name>
<dbReference type="SMART" id="SM00388">
    <property type="entry name" value="HisKA"/>
    <property type="match status" value="1"/>
</dbReference>
<dbReference type="NCBIfam" id="TIGR00229">
    <property type="entry name" value="sensory_box"/>
    <property type="match status" value="1"/>
</dbReference>
<feature type="compositionally biased region" description="Low complexity" evidence="3">
    <location>
        <begin position="90"/>
        <end position="100"/>
    </location>
</feature>
<dbReference type="InterPro" id="IPR000700">
    <property type="entry name" value="PAS-assoc_C"/>
</dbReference>
<dbReference type="Pfam" id="PF00072">
    <property type="entry name" value="Response_reg"/>
    <property type="match status" value="1"/>
</dbReference>
<dbReference type="PANTHER" id="PTHR43719:SF30">
    <property type="entry name" value="TWO-COMPONENT SYSTEM RESPONSE REGULATOR"/>
    <property type="match status" value="1"/>
</dbReference>
<dbReference type="Pfam" id="PF26131">
    <property type="entry name" value="PAS-like"/>
    <property type="match status" value="1"/>
</dbReference>
<dbReference type="InterPro" id="IPR005467">
    <property type="entry name" value="His_kinase_dom"/>
</dbReference>
<dbReference type="Gene3D" id="3.30.565.10">
    <property type="entry name" value="Histidine kinase-like ATPase, C-terminal domain"/>
    <property type="match status" value="1"/>
</dbReference>
<dbReference type="InterPro" id="IPR058846">
    <property type="entry name" value="PAS-like"/>
</dbReference>
<evidence type="ECO:0000259" key="6">
    <source>
        <dbReference type="PROSITE" id="PS50113"/>
    </source>
</evidence>
<dbReference type="InterPro" id="IPR004358">
    <property type="entry name" value="Sig_transdc_His_kin-like_C"/>
</dbReference>
<dbReference type="InParanoid" id="A0A165GB16"/>
<feature type="compositionally biased region" description="Low complexity" evidence="3">
    <location>
        <begin position="109"/>
        <end position="128"/>
    </location>
</feature>
<dbReference type="OrthoDB" id="60033at2759"/>
<dbReference type="CDD" id="cd00130">
    <property type="entry name" value="PAS"/>
    <property type="match status" value="1"/>
</dbReference>
<dbReference type="InterPro" id="IPR011006">
    <property type="entry name" value="CheY-like_superfamily"/>
</dbReference>
<dbReference type="Gene3D" id="3.30.450.20">
    <property type="entry name" value="PAS domain"/>
    <property type="match status" value="2"/>
</dbReference>
<dbReference type="SUPFAM" id="SSF47384">
    <property type="entry name" value="Homodimeric domain of signal transducing histidine kinase"/>
    <property type="match status" value="1"/>
</dbReference>
<feature type="compositionally biased region" description="Polar residues" evidence="3">
    <location>
        <begin position="35"/>
        <end position="56"/>
    </location>
</feature>
<reference evidence="7 8" key="1">
    <citation type="journal article" date="2016" name="Fungal Biol.">
        <title>The genome of Xylona heveae provides a window into fungal endophytism.</title>
        <authorList>
            <person name="Gazis R."/>
            <person name="Kuo A."/>
            <person name="Riley R."/>
            <person name="LaButti K."/>
            <person name="Lipzen A."/>
            <person name="Lin J."/>
            <person name="Amirebrahimi M."/>
            <person name="Hesse C.N."/>
            <person name="Spatafora J.W."/>
            <person name="Henrissat B."/>
            <person name="Hainaut M."/>
            <person name="Grigoriev I.V."/>
            <person name="Hibbett D.S."/>
        </authorList>
    </citation>
    <scope>NUCLEOTIDE SEQUENCE [LARGE SCALE GENOMIC DNA]</scope>
    <source>
        <strain evidence="7 8">TC161</strain>
    </source>
</reference>
<dbReference type="GeneID" id="28896238"/>
<dbReference type="Proteomes" id="UP000076632">
    <property type="component" value="Unassembled WGS sequence"/>
</dbReference>
<dbReference type="SUPFAM" id="SSF55874">
    <property type="entry name" value="ATPase domain of HSP90 chaperone/DNA topoisomerase II/histidine kinase"/>
    <property type="match status" value="1"/>
</dbReference>
<dbReference type="GO" id="GO:0000155">
    <property type="term" value="F:phosphorelay sensor kinase activity"/>
    <property type="evidence" value="ECO:0007669"/>
    <property type="project" value="InterPro"/>
</dbReference>
<dbReference type="Gene3D" id="1.10.287.130">
    <property type="match status" value="1"/>
</dbReference>
<dbReference type="InterPro" id="IPR003661">
    <property type="entry name" value="HisK_dim/P_dom"/>
</dbReference>
<feature type="region of interest" description="Disordered" evidence="3">
    <location>
        <begin position="1388"/>
        <end position="1416"/>
    </location>
</feature>
<feature type="region of interest" description="Disordered" evidence="3">
    <location>
        <begin position="236"/>
        <end position="258"/>
    </location>
</feature>
<dbReference type="SUPFAM" id="SSF55785">
    <property type="entry name" value="PYP-like sensor domain (PAS domain)"/>
    <property type="match status" value="1"/>
</dbReference>
<dbReference type="InterPro" id="IPR036097">
    <property type="entry name" value="HisK_dim/P_sf"/>
</dbReference>
<feature type="compositionally biased region" description="Polar residues" evidence="3">
    <location>
        <begin position="16"/>
        <end position="26"/>
    </location>
</feature>
<feature type="region of interest" description="Disordered" evidence="3">
    <location>
        <begin position="1"/>
        <end position="210"/>
    </location>
</feature>
<feature type="compositionally biased region" description="Polar residues" evidence="3">
    <location>
        <begin position="246"/>
        <end position="258"/>
    </location>
</feature>
<evidence type="ECO:0000313" key="7">
    <source>
        <dbReference type="EMBL" id="KZF21968.1"/>
    </source>
</evidence>
<evidence type="ECO:0000256" key="1">
    <source>
        <dbReference type="ARBA" id="ARBA00022553"/>
    </source>
</evidence>
<keyword evidence="8" id="KW-1185">Reference proteome</keyword>
<dbReference type="PANTHER" id="PTHR43719">
    <property type="entry name" value="TWO-COMPONENT HISTIDINE KINASE"/>
    <property type="match status" value="1"/>
</dbReference>
<gene>
    <name evidence="7" type="ORF">L228DRAFT_238996</name>
</gene>
<dbReference type="InterPro" id="IPR036890">
    <property type="entry name" value="HATPase_C_sf"/>
</dbReference>
<feature type="domain" description="Histidine kinase" evidence="4">
    <location>
        <begin position="1095"/>
        <end position="1368"/>
    </location>
</feature>
<dbReference type="InterPro" id="IPR050956">
    <property type="entry name" value="2C_system_His_kinase"/>
</dbReference>
<dbReference type="InterPro" id="IPR000014">
    <property type="entry name" value="PAS"/>
</dbReference>
<feature type="modified residue" description="4-aspartylphosphate" evidence="2">
    <location>
        <position position="1484"/>
    </location>
</feature>
<evidence type="ECO:0000259" key="5">
    <source>
        <dbReference type="PROSITE" id="PS50110"/>
    </source>
</evidence>
<dbReference type="STRING" id="1328760.A0A165GB16"/>
<dbReference type="InterPro" id="IPR035965">
    <property type="entry name" value="PAS-like_dom_sf"/>
</dbReference>